<evidence type="ECO:0000313" key="3">
    <source>
        <dbReference type="Proteomes" id="UP001169823"/>
    </source>
</evidence>
<accession>A0AAW7XW31</accession>
<dbReference type="AlphaFoldDB" id="A0AAW7XW31"/>
<evidence type="ECO:0000313" key="2">
    <source>
        <dbReference type="EMBL" id="MDO6456840.1"/>
    </source>
</evidence>
<dbReference type="EMBL" id="JAUOPJ010000005">
    <property type="protein sequence ID" value="MDO6456840.1"/>
    <property type="molecule type" value="Genomic_DNA"/>
</dbReference>
<sequence>MTFESWPQIALTVLALGAVAAGIATVGGPNAARIEKRDDQRLSEMRTLVWHTQCLARENGNTLPDRLTETDTCPDKLAEDALLRTEGYRYLKVDEASFKICADFEDIESLQKRRPAEALDGSGCRTANL</sequence>
<dbReference type="RefSeq" id="WP_303482442.1">
    <property type="nucleotide sequence ID" value="NZ_JAUOPJ010000005.1"/>
</dbReference>
<name>A0AAW7XW31_9RHOB</name>
<feature type="transmembrane region" description="Helical" evidence="1">
    <location>
        <begin position="6"/>
        <end position="27"/>
    </location>
</feature>
<keyword evidence="1" id="KW-1133">Transmembrane helix</keyword>
<reference evidence="2" key="1">
    <citation type="submission" date="2023-07" db="EMBL/GenBank/DDBJ databases">
        <title>Genome content predicts the carbon catabolic preferences of heterotrophic bacteria.</title>
        <authorList>
            <person name="Gralka M."/>
        </authorList>
    </citation>
    <scope>NUCLEOTIDE SEQUENCE</scope>
    <source>
        <strain evidence="2">I2M02</strain>
    </source>
</reference>
<keyword evidence="1" id="KW-0812">Transmembrane</keyword>
<keyword evidence="1" id="KW-0472">Membrane</keyword>
<dbReference type="Proteomes" id="UP001169823">
    <property type="component" value="Unassembled WGS sequence"/>
</dbReference>
<organism evidence="2 3">
    <name type="scientific">Celeribacter halophilus</name>
    <dbReference type="NCBI Taxonomy" id="576117"/>
    <lineage>
        <taxon>Bacteria</taxon>
        <taxon>Pseudomonadati</taxon>
        <taxon>Pseudomonadota</taxon>
        <taxon>Alphaproteobacteria</taxon>
        <taxon>Rhodobacterales</taxon>
        <taxon>Roseobacteraceae</taxon>
        <taxon>Celeribacter</taxon>
    </lineage>
</organism>
<proteinExistence type="predicted"/>
<gene>
    <name evidence="2" type="ORF">Q4494_07115</name>
</gene>
<evidence type="ECO:0000256" key="1">
    <source>
        <dbReference type="SAM" id="Phobius"/>
    </source>
</evidence>
<comment type="caution">
    <text evidence="2">The sequence shown here is derived from an EMBL/GenBank/DDBJ whole genome shotgun (WGS) entry which is preliminary data.</text>
</comment>
<protein>
    <submittedName>
        <fullName evidence="2">Uncharacterized protein</fullName>
    </submittedName>
</protein>